<dbReference type="InParanoid" id="Q4N0J0"/>
<feature type="region of interest" description="Disordered" evidence="7">
    <location>
        <begin position="633"/>
        <end position="742"/>
    </location>
</feature>
<dbReference type="EMBL" id="AAGK01000005">
    <property type="protein sequence ID" value="EAN30881.1"/>
    <property type="molecule type" value="Genomic_DNA"/>
</dbReference>
<dbReference type="GO" id="GO:0072583">
    <property type="term" value="P:clathrin-dependent endocytosis"/>
    <property type="evidence" value="ECO:0007669"/>
    <property type="project" value="InterPro"/>
</dbReference>
<evidence type="ECO:0000256" key="2">
    <source>
        <dbReference type="ARBA" id="ARBA00022448"/>
    </source>
</evidence>
<dbReference type="GO" id="GO:0035615">
    <property type="term" value="F:clathrin adaptor activity"/>
    <property type="evidence" value="ECO:0007669"/>
    <property type="project" value="InterPro"/>
</dbReference>
<feature type="binding site" evidence="6">
    <location>
        <position position="48"/>
    </location>
    <ligand>
        <name>a 1,2-diacyl-sn-glycero-3-phospho-(1D-myo-inositol-3,4,5-trisphosphate)</name>
        <dbReference type="ChEBI" id="CHEBI:57836"/>
    </ligand>
</feature>
<feature type="compositionally biased region" description="Basic and acidic residues" evidence="7">
    <location>
        <begin position="727"/>
        <end position="737"/>
    </location>
</feature>
<dbReference type="Gene3D" id="1.25.10.10">
    <property type="entry name" value="Leucine-rich Repeat Variant"/>
    <property type="match status" value="1"/>
</dbReference>
<dbReference type="AlphaFoldDB" id="Q4N0J0"/>
<dbReference type="Pfam" id="PF01602">
    <property type="entry name" value="Adaptin_N"/>
    <property type="match status" value="1"/>
</dbReference>
<dbReference type="InterPro" id="IPR002553">
    <property type="entry name" value="Clathrin/coatomer_adapt-like_N"/>
</dbReference>
<evidence type="ECO:0000313" key="10">
    <source>
        <dbReference type="Proteomes" id="UP000001949"/>
    </source>
</evidence>
<dbReference type="GO" id="GO:0006886">
    <property type="term" value="P:intracellular protein transport"/>
    <property type="evidence" value="ECO:0007669"/>
    <property type="project" value="UniProtKB-UniRule"/>
</dbReference>
<dbReference type="PIRSF" id="PIRSF037091">
    <property type="entry name" value="AP2_complex_alpha"/>
    <property type="match status" value="1"/>
</dbReference>
<feature type="domain" description="Clathrin/coatomer adaptor adaptin-like N-terminal" evidence="8">
    <location>
        <begin position="26"/>
        <end position="617"/>
    </location>
</feature>
<feature type="binding site" evidence="6">
    <location>
        <begin position="7"/>
        <end position="8"/>
    </location>
    <ligand>
        <name>a 1,2-diacyl-sn-glycero-3-phospho-(1D-myo-inositol-3,4,5-trisphosphate)</name>
        <dbReference type="ChEBI" id="CHEBI:57836"/>
    </ligand>
</feature>
<evidence type="ECO:0000256" key="6">
    <source>
        <dbReference type="PIRSR" id="PIRSR037091-1"/>
    </source>
</evidence>
<evidence type="ECO:0000256" key="7">
    <source>
        <dbReference type="SAM" id="MobiDB-lite"/>
    </source>
</evidence>
<evidence type="ECO:0000259" key="8">
    <source>
        <dbReference type="Pfam" id="PF01602"/>
    </source>
</evidence>
<dbReference type="STRING" id="5875.Q4N0J0"/>
<feature type="compositionally biased region" description="Basic and acidic residues" evidence="7">
    <location>
        <begin position="672"/>
        <end position="720"/>
    </location>
</feature>
<protein>
    <recommendedName>
        <fullName evidence="5">AP-2 complex subunit alpha</fullName>
    </recommendedName>
</protein>
<evidence type="ECO:0000313" key="9">
    <source>
        <dbReference type="EMBL" id="EAN30881.1"/>
    </source>
</evidence>
<organism evidence="9 10">
    <name type="scientific">Theileria parva</name>
    <name type="common">East coast fever infection agent</name>
    <dbReference type="NCBI Taxonomy" id="5875"/>
    <lineage>
        <taxon>Eukaryota</taxon>
        <taxon>Sar</taxon>
        <taxon>Alveolata</taxon>
        <taxon>Apicomplexa</taxon>
        <taxon>Aconoidasida</taxon>
        <taxon>Piroplasmida</taxon>
        <taxon>Theileriidae</taxon>
        <taxon>Theileria</taxon>
    </lineage>
</organism>
<dbReference type="OMA" id="PVLMHRY"/>
<evidence type="ECO:0000256" key="1">
    <source>
        <dbReference type="ARBA" id="ARBA00004184"/>
    </source>
</evidence>
<dbReference type="KEGG" id="tpv:TP03_0146"/>
<keyword evidence="3 5" id="KW-0653">Protein transport</keyword>
<dbReference type="eggNOG" id="KOG1077">
    <property type="taxonomic scope" value="Eukaryota"/>
</dbReference>
<comment type="subcellular location">
    <subcellularLocation>
        <location evidence="1">Endomembrane system</location>
        <topology evidence="1">Peripheral membrane protein</topology>
    </subcellularLocation>
    <subcellularLocation>
        <location evidence="5">Membrane</location>
        <location evidence="5">Coated pit</location>
    </subcellularLocation>
</comment>
<keyword evidence="10" id="KW-1185">Reference proteome</keyword>
<dbReference type="Gene3D" id="2.60.40.1230">
    <property type="match status" value="1"/>
</dbReference>
<keyword evidence="5" id="KW-0168">Coated pit</keyword>
<keyword evidence="4 5" id="KW-0472">Membrane</keyword>
<dbReference type="Proteomes" id="UP000001949">
    <property type="component" value="Unassembled WGS sequence"/>
</dbReference>
<evidence type="ECO:0000256" key="3">
    <source>
        <dbReference type="ARBA" id="ARBA00022927"/>
    </source>
</evidence>
<accession>Q4N0J0</accession>
<dbReference type="VEuPathDB" id="PiroplasmaDB:TpMuguga_03g00146"/>
<evidence type="ECO:0000256" key="5">
    <source>
        <dbReference type="PIRNR" id="PIRNR037091"/>
    </source>
</evidence>
<dbReference type="PANTHER" id="PTHR22780">
    <property type="entry name" value="ADAPTIN, ALPHA/GAMMA/EPSILON"/>
    <property type="match status" value="1"/>
</dbReference>
<feature type="compositionally biased region" description="Basic and acidic residues" evidence="7">
    <location>
        <begin position="633"/>
        <end position="665"/>
    </location>
</feature>
<keyword evidence="2 5" id="KW-0813">Transport</keyword>
<sequence length="939" mass="108271">MKGQYVRGLVKFITDIRNLKTDEDKETRIKEEVAKIRVSFSSPRLTDYDKKKHLLKLLYVQMLGYDIDLGYLESVQLMASPKLADKATGYMGCEILLREYEEVMRLCINTTLEDMNNPCEHVCSLALIFLANTHSLEINERLSGEVVRLSMNSSSDNDYLRKKLYMCLLRTYKLNPQLYNINEWYSMVYQILESESTVSCLLPICNLLHPILSQKPKNWELSVDRLASFLSELSKDEVPVEHCYFTISAPWLTVKILSIFASVEPHPNYDFLPMLSNSLKTLLDKTSNLVLTRLGNKHSNRAKKLMNLSIYMTKTGILRETIRAVVNWFPYLSNISAQFVCNCIRHLYTSVMSQIRLVALEIIEDVIKIKETYEYIKNDAEYILHFLNDSDPTIKKRSCLILCGLCDVTNWELIVPELISTLRYSEISIQEYMVPLICKTIDKHLPKNTLYIDLIFKIITHAPLVSNISISTLLLTTLYKENSVKFQEKFVDKCLYYLQDETEITEGLLRFELKRSFYLLFIYSHIIYVFRICAHVLGDYGHLSTEVGMKDQLKLFEKYFVIASPECKCVIVTTLGKFASRDNSLVDKVGDFLETQVNSTDVNLQIRSCELLKMLRTNVSLFNRVMTIISDKKPSSRLKHSDRSPTKESYRESSREVYRNSHRVSDGSSLKDSFDKPVPRDSFDRNLSRDSFDRNVSRDSFDRTSQRVSSERTSLKESARSDNLASARDRDVRRTSAREGSSGLFSNESCVLLLNEYFTVELEQAYRNQHSKLLVRLKNVSNEDLYVHKCALKSPPELHGQEHNQLRDVKLKPGQVANHKLSFMLMDYALELPNYFLDLGLESKIEPLNHTLNLPVCVHKFMKPLELDPPSFTKLWNTLTQTQPFMFKFKNNISVLANSLTALNFDVVKTGDNVYVSASGLVSTESSEFFCLGMFTADR</sequence>
<comment type="similarity">
    <text evidence="5">Belongs to the adaptor complexes large subunit family.</text>
</comment>
<gene>
    <name evidence="9" type="ordered locus">TP03_0146</name>
</gene>
<name>Q4N0J0_THEPA</name>
<dbReference type="SUPFAM" id="SSF48371">
    <property type="entry name" value="ARM repeat"/>
    <property type="match status" value="1"/>
</dbReference>
<comment type="caution">
    <text evidence="9">The sequence shown here is derived from an EMBL/GenBank/DDBJ whole genome shotgun (WGS) entry which is preliminary data.</text>
</comment>
<dbReference type="InterPro" id="IPR011989">
    <property type="entry name" value="ARM-like"/>
</dbReference>
<comment type="function">
    <text evidence="5">Adaptins are components of the adaptor complexes which link clathrin to receptors in coated vesicles. Clathrin-associated protein complexes are believed to interact with the cytoplasmic tails of membrane proteins, leading to their selection and concentration.</text>
</comment>
<feature type="binding site" evidence="6">
    <location>
        <begin position="52"/>
        <end position="56"/>
    </location>
    <ligand>
        <name>a 1,2-diacyl-sn-glycero-3-phospho-(1D-myo-inositol-3,4,5-trisphosphate)</name>
        <dbReference type="ChEBI" id="CHEBI:57836"/>
    </ligand>
</feature>
<dbReference type="GO" id="GO:0030122">
    <property type="term" value="C:AP-2 adaptor complex"/>
    <property type="evidence" value="ECO:0007669"/>
    <property type="project" value="InterPro"/>
</dbReference>
<evidence type="ECO:0000256" key="4">
    <source>
        <dbReference type="ARBA" id="ARBA00023136"/>
    </source>
</evidence>
<dbReference type="InterPro" id="IPR016024">
    <property type="entry name" value="ARM-type_fold"/>
</dbReference>
<proteinExistence type="inferred from homology"/>
<dbReference type="InterPro" id="IPR017104">
    <property type="entry name" value="AP2_complex_asu"/>
</dbReference>
<keyword evidence="5" id="KW-0254">Endocytosis</keyword>
<reference evidence="9 10" key="1">
    <citation type="journal article" date="2005" name="Science">
        <title>Genome sequence of Theileria parva, a bovine pathogen that transforms lymphocytes.</title>
        <authorList>
            <person name="Gardner M.J."/>
            <person name="Bishop R."/>
            <person name="Shah T."/>
            <person name="de Villiers E.P."/>
            <person name="Carlton J.M."/>
            <person name="Hall N."/>
            <person name="Ren Q."/>
            <person name="Paulsen I.T."/>
            <person name="Pain A."/>
            <person name="Berriman M."/>
            <person name="Wilson R.J.M."/>
            <person name="Sato S."/>
            <person name="Ralph S.A."/>
            <person name="Mann D.J."/>
            <person name="Xiong Z."/>
            <person name="Shallom S.J."/>
            <person name="Weidman J."/>
            <person name="Jiang L."/>
            <person name="Lynn J."/>
            <person name="Weaver B."/>
            <person name="Shoaibi A."/>
            <person name="Domingo A.R."/>
            <person name="Wasawo D."/>
            <person name="Crabtree J."/>
            <person name="Wortman J.R."/>
            <person name="Haas B."/>
            <person name="Angiuoli S.V."/>
            <person name="Creasy T.H."/>
            <person name="Lu C."/>
            <person name="Suh B."/>
            <person name="Silva J.C."/>
            <person name="Utterback T.R."/>
            <person name="Feldblyum T.V."/>
            <person name="Pertea M."/>
            <person name="Allen J."/>
            <person name="Nierman W.C."/>
            <person name="Taracha E.L.N."/>
            <person name="Salzberg S.L."/>
            <person name="White O.R."/>
            <person name="Fitzhugh H.A."/>
            <person name="Morzaria S."/>
            <person name="Venter J.C."/>
            <person name="Fraser C.M."/>
            <person name="Nene V."/>
        </authorList>
    </citation>
    <scope>NUCLEOTIDE SEQUENCE [LARGE SCALE GENOMIC DNA]</scope>
    <source>
        <strain evidence="9 10">Muguga</strain>
    </source>
</reference>
<dbReference type="InterPro" id="IPR050840">
    <property type="entry name" value="Adaptor_Complx_Large_Subunit"/>
</dbReference>